<gene>
    <name evidence="1" type="ORF">SDC9_69591</name>
</gene>
<protein>
    <submittedName>
        <fullName evidence="1">Uncharacterized protein</fullName>
    </submittedName>
</protein>
<dbReference type="EMBL" id="VSSQ01003960">
    <property type="protein sequence ID" value="MPM23127.1"/>
    <property type="molecule type" value="Genomic_DNA"/>
</dbReference>
<name>A0A644Y4K2_9ZZZZ</name>
<evidence type="ECO:0000313" key="1">
    <source>
        <dbReference type="EMBL" id="MPM23127.1"/>
    </source>
</evidence>
<dbReference type="AlphaFoldDB" id="A0A644Y4K2"/>
<organism evidence="1">
    <name type="scientific">bioreactor metagenome</name>
    <dbReference type="NCBI Taxonomy" id="1076179"/>
    <lineage>
        <taxon>unclassified sequences</taxon>
        <taxon>metagenomes</taxon>
        <taxon>ecological metagenomes</taxon>
    </lineage>
</organism>
<accession>A0A644Y4K2</accession>
<proteinExistence type="predicted"/>
<reference evidence="1" key="1">
    <citation type="submission" date="2019-08" db="EMBL/GenBank/DDBJ databases">
        <authorList>
            <person name="Kucharzyk K."/>
            <person name="Murdoch R.W."/>
            <person name="Higgins S."/>
            <person name="Loffler F."/>
        </authorList>
    </citation>
    <scope>NUCLEOTIDE SEQUENCE</scope>
</reference>
<sequence length="100" mass="10968">MANKEKAPLAAKTLGQMTDDEKAFAETLLDKLPPIIARHQVDRFLGGIISPYTIKNADLAGTGPEIAWRVGKKVAYKAESLVGWLVANHDVKRMVNLRAL</sequence>
<comment type="caution">
    <text evidence="1">The sequence shown here is derived from an EMBL/GenBank/DDBJ whole genome shotgun (WGS) entry which is preliminary data.</text>
</comment>